<gene>
    <name evidence="2" type="ORF">ACFPT7_11305</name>
</gene>
<evidence type="ECO:0000259" key="1">
    <source>
        <dbReference type="Pfam" id="PF01883"/>
    </source>
</evidence>
<dbReference type="InterPro" id="IPR034904">
    <property type="entry name" value="FSCA_dom_sf"/>
</dbReference>
<keyword evidence="3" id="KW-1185">Reference proteome</keyword>
<reference evidence="3" key="1">
    <citation type="journal article" date="2019" name="Int. J. Syst. Evol. Microbiol.">
        <title>The Global Catalogue of Microorganisms (GCM) 10K type strain sequencing project: providing services to taxonomists for standard genome sequencing and annotation.</title>
        <authorList>
            <consortium name="The Broad Institute Genomics Platform"/>
            <consortium name="The Broad Institute Genome Sequencing Center for Infectious Disease"/>
            <person name="Wu L."/>
            <person name="Ma J."/>
        </authorList>
    </citation>
    <scope>NUCLEOTIDE SEQUENCE [LARGE SCALE GENOMIC DNA]</scope>
    <source>
        <strain evidence="3">JCM 4087</strain>
    </source>
</reference>
<feature type="domain" description="MIP18 family-like" evidence="1">
    <location>
        <begin position="16"/>
        <end position="96"/>
    </location>
</feature>
<name>A0ABW1EF38_9BACT</name>
<dbReference type="PANTHER" id="PTHR42831">
    <property type="entry name" value="FE-S PROTEIN MATURATION AUXILIARY FACTOR YITW"/>
    <property type="match status" value="1"/>
</dbReference>
<protein>
    <submittedName>
        <fullName evidence="2">Metal-sulfur cluster assembly factor</fullName>
    </submittedName>
</protein>
<comment type="caution">
    <text evidence="2">The sequence shown here is derived from an EMBL/GenBank/DDBJ whole genome shotgun (WGS) entry which is preliminary data.</text>
</comment>
<proteinExistence type="predicted"/>
<dbReference type="EMBL" id="JBHSPH010000003">
    <property type="protein sequence ID" value="MFC5862881.1"/>
    <property type="molecule type" value="Genomic_DNA"/>
</dbReference>
<evidence type="ECO:0000313" key="2">
    <source>
        <dbReference type="EMBL" id="MFC5862881.1"/>
    </source>
</evidence>
<dbReference type="Pfam" id="PF01883">
    <property type="entry name" value="FeS_assembly_P"/>
    <property type="match status" value="1"/>
</dbReference>
<dbReference type="Gene3D" id="3.30.300.130">
    <property type="entry name" value="Fe-S cluster assembly (FSCA)"/>
    <property type="match status" value="1"/>
</dbReference>
<accession>A0ABW1EF38</accession>
<dbReference type="Proteomes" id="UP001596091">
    <property type="component" value="Unassembled WGS sequence"/>
</dbReference>
<dbReference type="PANTHER" id="PTHR42831:SF1">
    <property type="entry name" value="FE-S PROTEIN MATURATION AUXILIARY FACTOR YITW"/>
    <property type="match status" value="1"/>
</dbReference>
<dbReference type="InterPro" id="IPR002744">
    <property type="entry name" value="MIP18-like"/>
</dbReference>
<sequence length="119" mass="13278">MMQQSSRWQLPELTADDIYAALRDCFDPEVKLNLVDLGLIYGVALEADPNAAPAFPRQHVKVTMTLTTQQCPAGGLIFEQVHNRLMSIPQVSKAQVDLVWEPKWTPHRISAAGRLQLGI</sequence>
<dbReference type="InterPro" id="IPR052339">
    <property type="entry name" value="Fe-S_Maturation_MIP18"/>
</dbReference>
<dbReference type="SUPFAM" id="SSF117916">
    <property type="entry name" value="Fe-S cluster assembly (FSCA) domain-like"/>
    <property type="match status" value="1"/>
</dbReference>
<evidence type="ECO:0000313" key="3">
    <source>
        <dbReference type="Proteomes" id="UP001596091"/>
    </source>
</evidence>
<organism evidence="2 3">
    <name type="scientific">Acidicapsa dinghuensis</name>
    <dbReference type="NCBI Taxonomy" id="2218256"/>
    <lineage>
        <taxon>Bacteria</taxon>
        <taxon>Pseudomonadati</taxon>
        <taxon>Acidobacteriota</taxon>
        <taxon>Terriglobia</taxon>
        <taxon>Terriglobales</taxon>
        <taxon>Acidobacteriaceae</taxon>
        <taxon>Acidicapsa</taxon>
    </lineage>
</organism>
<dbReference type="RefSeq" id="WP_263338974.1">
    <property type="nucleotide sequence ID" value="NZ_JAGSYH010000005.1"/>
</dbReference>